<sequence length="66" mass="7194">MKGCPISNPCPLAVDPNAIEVDRGTCPRCRRTFHSAKNYREIPPTLLELAIIEAQNKANSKAGTKS</sequence>
<dbReference type="STRING" id="502049.TH15_00645"/>
<reference evidence="1 2" key="1">
    <citation type="submission" date="2014-07" db="EMBL/GenBank/DDBJ databases">
        <title>Draft genome sequence of Thalassospira profundimaris S25-3-2.</title>
        <authorList>
            <person name="Lai Q."/>
            <person name="Shao Z."/>
        </authorList>
    </citation>
    <scope>NUCLEOTIDE SEQUENCE [LARGE SCALE GENOMIC DNA]</scope>
    <source>
        <strain evidence="1 2">S25-3-2</strain>
    </source>
</reference>
<protein>
    <submittedName>
        <fullName evidence="1">Uncharacterized protein</fullName>
    </submittedName>
</protein>
<dbReference type="AlphaFoldDB" id="A0A367WTI3"/>
<evidence type="ECO:0000313" key="1">
    <source>
        <dbReference type="EMBL" id="RCK44775.1"/>
    </source>
</evidence>
<accession>A0A367WTI3</accession>
<name>A0A367WTI3_9PROT</name>
<dbReference type="EMBL" id="JPWH01000019">
    <property type="protein sequence ID" value="RCK44775.1"/>
    <property type="molecule type" value="Genomic_DNA"/>
</dbReference>
<evidence type="ECO:0000313" key="2">
    <source>
        <dbReference type="Proteomes" id="UP000252517"/>
    </source>
</evidence>
<dbReference type="Proteomes" id="UP000252517">
    <property type="component" value="Unassembled WGS sequence"/>
</dbReference>
<organism evidence="1 2">
    <name type="scientific">Thalassospira profundimaris</name>
    <dbReference type="NCBI Taxonomy" id="502049"/>
    <lineage>
        <taxon>Bacteria</taxon>
        <taxon>Pseudomonadati</taxon>
        <taxon>Pseudomonadota</taxon>
        <taxon>Alphaproteobacteria</taxon>
        <taxon>Rhodospirillales</taxon>
        <taxon>Thalassospiraceae</taxon>
        <taxon>Thalassospira</taxon>
    </lineage>
</organism>
<gene>
    <name evidence="1" type="ORF">TH25_19120</name>
</gene>
<proteinExistence type="predicted"/>
<comment type="caution">
    <text evidence="1">The sequence shown here is derived from an EMBL/GenBank/DDBJ whole genome shotgun (WGS) entry which is preliminary data.</text>
</comment>